<organism evidence="2 3">
    <name type="scientific">Timema podura</name>
    <name type="common">Walking stick</name>
    <dbReference type="NCBI Taxonomy" id="61482"/>
    <lineage>
        <taxon>Eukaryota</taxon>
        <taxon>Metazoa</taxon>
        <taxon>Ecdysozoa</taxon>
        <taxon>Arthropoda</taxon>
        <taxon>Hexapoda</taxon>
        <taxon>Insecta</taxon>
        <taxon>Pterygota</taxon>
        <taxon>Neoptera</taxon>
        <taxon>Polyneoptera</taxon>
        <taxon>Phasmatodea</taxon>
        <taxon>Timematodea</taxon>
        <taxon>Timematoidea</taxon>
        <taxon>Timematidae</taxon>
        <taxon>Timema</taxon>
    </lineage>
</organism>
<dbReference type="SUPFAM" id="SSF56112">
    <property type="entry name" value="Protein kinase-like (PK-like)"/>
    <property type="match status" value="1"/>
</dbReference>
<proteinExistence type="predicted"/>
<accession>A0ABN7NUF3</accession>
<reference evidence="2" key="1">
    <citation type="submission" date="2021-03" db="EMBL/GenBank/DDBJ databases">
        <authorList>
            <person name="Tran Van P."/>
        </authorList>
    </citation>
    <scope>NUCLEOTIDE SEQUENCE</scope>
</reference>
<name>A0ABN7NUF3_TIMPD</name>
<protein>
    <recommendedName>
        <fullName evidence="4">Protein kinase domain-containing protein</fullName>
    </recommendedName>
</protein>
<evidence type="ECO:0008006" key="4">
    <source>
        <dbReference type="Google" id="ProtNLM"/>
    </source>
</evidence>
<evidence type="ECO:0000313" key="3">
    <source>
        <dbReference type="Proteomes" id="UP001153148"/>
    </source>
</evidence>
<dbReference type="Proteomes" id="UP001153148">
    <property type="component" value="Unassembled WGS sequence"/>
</dbReference>
<dbReference type="EMBL" id="CAJPIN010009519">
    <property type="protein sequence ID" value="CAG2059421.1"/>
    <property type="molecule type" value="Genomic_DNA"/>
</dbReference>
<sequence length="230" mass="26190">MVRIRRGSSSRGLFLEEVSQQYPEVTWEVVKNNILPRVELEGLPNGGNSEVTPFATEMLQYQTHSLQRLNSEAVVLVLDWPADDQAIRVQIPVRSSQARDLLSRMLVIDPEKRISVDEALLHPYINVWYDEGEVNANSPDHRKLFGQNVVPPFSVLALEDRQTAVFGSYDHSVDEREHTVDQWKELIYQEVMEYEITHGHNALSTAHCTARGPGDDGEDMVVDGQRSVRR</sequence>
<comment type="caution">
    <text evidence="2">The sequence shown here is derived from an EMBL/GenBank/DDBJ whole genome shotgun (WGS) entry which is preliminary data.</text>
</comment>
<evidence type="ECO:0000256" key="1">
    <source>
        <dbReference type="SAM" id="MobiDB-lite"/>
    </source>
</evidence>
<evidence type="ECO:0000313" key="2">
    <source>
        <dbReference type="EMBL" id="CAG2059421.1"/>
    </source>
</evidence>
<dbReference type="InterPro" id="IPR011009">
    <property type="entry name" value="Kinase-like_dom_sf"/>
</dbReference>
<gene>
    <name evidence="2" type="ORF">TPAB3V08_LOCUS6384</name>
</gene>
<keyword evidence="3" id="KW-1185">Reference proteome</keyword>
<dbReference type="Gene3D" id="1.10.510.10">
    <property type="entry name" value="Transferase(Phosphotransferase) domain 1"/>
    <property type="match status" value="1"/>
</dbReference>
<feature type="region of interest" description="Disordered" evidence="1">
    <location>
        <begin position="207"/>
        <end position="230"/>
    </location>
</feature>